<dbReference type="OrthoDB" id="354796at2759"/>
<accession>A0A6P6S171</accession>
<name>A0A6P6S171_9EIME</name>
<dbReference type="InterPro" id="IPR038884">
    <property type="entry name" value="CFAP61"/>
</dbReference>
<dbReference type="RefSeq" id="XP_026193387.1">
    <property type="nucleotide sequence ID" value="XM_026337602.1"/>
</dbReference>
<evidence type="ECO:0000313" key="1">
    <source>
        <dbReference type="Proteomes" id="UP000515125"/>
    </source>
</evidence>
<dbReference type="PANTHER" id="PTHR21178:SF8">
    <property type="entry name" value="CILIA- AND FLAGELLA-ASSOCIATED PROTEIN 61"/>
    <property type="match status" value="1"/>
</dbReference>
<protein>
    <submittedName>
        <fullName evidence="2">Uncharacterized protein LOC34618625</fullName>
    </submittedName>
</protein>
<dbReference type="Proteomes" id="UP000515125">
    <property type="component" value="Unplaced"/>
</dbReference>
<dbReference type="AlphaFoldDB" id="A0A6P6S171"/>
<sequence length="377" mass="40647">MSDSTRYCAEAQRRARQCASAGRSFACGIAAKICCTQTTLWKESTSGNGPLSAGLLQKAVDIFLNLDANQDPKVFVVGNTVSVSMLISKLQETDTAALTEVRYGQRHPEAACLKTPGVFLLGTKTASTYTMRISTASSEDETTRVLLALYWWGSLPLDAPTVQVTIEELELYAQALDLLLPAFSLFPEKEYMIILQPPVSGSSAASPLLSYFQLATRRSSSTLDHCLYILHRQSLLCPPIVQPITPKEWQEAASFAASAGIRLDDFKNCIVWSKDCMSGSLQSSSEASLVKEEDGMSGQQLNSSEVLCATSDALRGSEETATGTNNLKELSYSQVYAPEKSSTTEGEAASGAGKAAHYAVPIRLPPAPARGKLLERH</sequence>
<gene>
    <name evidence="2" type="primary">LOC34618625</name>
</gene>
<organism evidence="1 2">
    <name type="scientific">Cyclospora cayetanensis</name>
    <dbReference type="NCBI Taxonomy" id="88456"/>
    <lineage>
        <taxon>Eukaryota</taxon>
        <taxon>Sar</taxon>
        <taxon>Alveolata</taxon>
        <taxon>Apicomplexa</taxon>
        <taxon>Conoidasida</taxon>
        <taxon>Coccidia</taxon>
        <taxon>Eucoccidiorida</taxon>
        <taxon>Eimeriorina</taxon>
        <taxon>Eimeriidae</taxon>
        <taxon>Cyclospora</taxon>
    </lineage>
</organism>
<dbReference type="PANTHER" id="PTHR21178">
    <property type="entry name" value="CILIA- AND FLAGELLA-ASSOCIATED PROTEIN 61"/>
    <property type="match status" value="1"/>
</dbReference>
<evidence type="ECO:0000313" key="2">
    <source>
        <dbReference type="RefSeq" id="XP_026193387.1"/>
    </source>
</evidence>
<proteinExistence type="predicted"/>
<keyword evidence="1" id="KW-1185">Reference proteome</keyword>
<dbReference type="GeneID" id="34618625"/>
<reference evidence="2" key="1">
    <citation type="submission" date="2025-08" db="UniProtKB">
        <authorList>
            <consortium name="RefSeq"/>
        </authorList>
    </citation>
    <scope>IDENTIFICATION</scope>
</reference>